<keyword evidence="1" id="KW-0472">Membrane</keyword>
<dbReference type="AlphaFoldDB" id="A0A2K9NBW6"/>
<dbReference type="InterPro" id="IPR001173">
    <property type="entry name" value="Glyco_trans_2-like"/>
</dbReference>
<feature type="domain" description="Glycosyltransferase 2-like" evidence="2">
    <location>
        <begin position="35"/>
        <end position="179"/>
    </location>
</feature>
<dbReference type="SUPFAM" id="SSF53448">
    <property type="entry name" value="Nucleotide-diphospho-sugar transferases"/>
    <property type="match status" value="1"/>
</dbReference>
<evidence type="ECO:0000256" key="1">
    <source>
        <dbReference type="SAM" id="Phobius"/>
    </source>
</evidence>
<dbReference type="Gene3D" id="3.90.550.10">
    <property type="entry name" value="Spore Coat Polysaccharide Biosynthesis Protein SpsA, Chain A"/>
    <property type="match status" value="1"/>
</dbReference>
<keyword evidence="4" id="KW-1185">Reference proteome</keyword>
<accession>A0A2K9NBW6</accession>
<dbReference type="Proteomes" id="UP000234752">
    <property type="component" value="Chromosome eg_1"/>
</dbReference>
<gene>
    <name evidence="3" type="ORF">C0V82_10275</name>
</gene>
<evidence type="ECO:0000259" key="2">
    <source>
        <dbReference type="Pfam" id="PF00535"/>
    </source>
</evidence>
<dbReference type="PANTHER" id="PTHR43685:SF2">
    <property type="entry name" value="GLYCOSYLTRANSFERASE 2-LIKE DOMAIN-CONTAINING PROTEIN"/>
    <property type="match status" value="1"/>
</dbReference>
<evidence type="ECO:0000313" key="4">
    <source>
        <dbReference type="Proteomes" id="UP000234752"/>
    </source>
</evidence>
<keyword evidence="1" id="KW-1133">Transmembrane helix</keyword>
<protein>
    <submittedName>
        <fullName evidence="3">Colanic acid biosynthesis glycosyl transferase</fullName>
    </submittedName>
</protein>
<sequence length="285" mass="31293">MAAADPEHHDDPEPDRFQRRRHRGHQQLMGVPLLSIITVVRDDPAGLAATRDSLAAQVWQGFEWLVADGGSCPATLAVLNTPGPIPHWLDSRPDGGPFAGMDRAMAVARGDYLLFLNAGDSLADDHVLADLRSHLTACPDMLYGDSLEDPGDGVVRVKPSRHWRWAFYGMPAHHCAILYHRILVADLLMDQGYRIAGDYAFTLAALRRAASVIRLPRVIARFAPGGLSRRYAALGRAEQFRIRRTVLGVCATVACTIWLLQIVASVIRGISPSGYAFWRFRGPAG</sequence>
<dbReference type="OrthoDB" id="9794124at2"/>
<evidence type="ECO:0000313" key="3">
    <source>
        <dbReference type="EMBL" id="AUN30579.1"/>
    </source>
</evidence>
<dbReference type="InterPro" id="IPR029044">
    <property type="entry name" value="Nucleotide-diphossugar_trans"/>
</dbReference>
<dbReference type="Pfam" id="PF00535">
    <property type="entry name" value="Glycos_transf_2"/>
    <property type="match status" value="1"/>
</dbReference>
<dbReference type="RefSeq" id="WP_102112261.1">
    <property type="nucleotide sequence ID" value="NZ_BMGN01000002.1"/>
</dbReference>
<organism evidence="3 4">
    <name type="scientific">Niveispirillum cyanobacteriorum</name>
    <dbReference type="NCBI Taxonomy" id="1612173"/>
    <lineage>
        <taxon>Bacteria</taxon>
        <taxon>Pseudomonadati</taxon>
        <taxon>Pseudomonadota</taxon>
        <taxon>Alphaproteobacteria</taxon>
        <taxon>Rhodospirillales</taxon>
        <taxon>Azospirillaceae</taxon>
        <taxon>Niveispirillum</taxon>
    </lineage>
</organism>
<proteinExistence type="predicted"/>
<dbReference type="PANTHER" id="PTHR43685">
    <property type="entry name" value="GLYCOSYLTRANSFERASE"/>
    <property type="match status" value="1"/>
</dbReference>
<feature type="transmembrane region" description="Helical" evidence="1">
    <location>
        <begin position="246"/>
        <end position="270"/>
    </location>
</feature>
<keyword evidence="3" id="KW-0808">Transferase</keyword>
<keyword evidence="1" id="KW-0812">Transmembrane</keyword>
<dbReference type="InterPro" id="IPR050834">
    <property type="entry name" value="Glycosyltransf_2"/>
</dbReference>
<dbReference type="GO" id="GO:0016740">
    <property type="term" value="F:transferase activity"/>
    <property type="evidence" value="ECO:0007669"/>
    <property type="project" value="UniProtKB-KW"/>
</dbReference>
<name>A0A2K9NBW6_9PROT</name>
<dbReference type="KEGG" id="ncb:C0V82_10275"/>
<reference evidence="3 4" key="1">
    <citation type="submission" date="2017-12" db="EMBL/GenBank/DDBJ databases">
        <title>Genomes of bacteria within cyanobacterial aggregates.</title>
        <authorList>
            <person name="Cai H."/>
        </authorList>
    </citation>
    <scope>NUCLEOTIDE SEQUENCE [LARGE SCALE GENOMIC DNA]</scope>
    <source>
        <strain evidence="3 4">TH16</strain>
    </source>
</reference>
<dbReference type="EMBL" id="CP025611">
    <property type="protein sequence ID" value="AUN30579.1"/>
    <property type="molecule type" value="Genomic_DNA"/>
</dbReference>